<name>A0ABR0VPL8_REHGL</name>
<comment type="caution">
    <text evidence="1">The sequence shown here is derived from an EMBL/GenBank/DDBJ whole genome shotgun (WGS) entry which is preliminary data.</text>
</comment>
<dbReference type="EMBL" id="JABTTQ020001045">
    <property type="protein sequence ID" value="KAK6136276.1"/>
    <property type="molecule type" value="Genomic_DNA"/>
</dbReference>
<gene>
    <name evidence="1" type="ORF">DH2020_029975</name>
</gene>
<evidence type="ECO:0000313" key="1">
    <source>
        <dbReference type="EMBL" id="KAK6136276.1"/>
    </source>
</evidence>
<accession>A0ABR0VPL8</accession>
<reference evidence="1 2" key="1">
    <citation type="journal article" date="2021" name="Comput. Struct. Biotechnol. J.">
        <title>De novo genome assembly of the potent medicinal plant Rehmannia glutinosa using nanopore technology.</title>
        <authorList>
            <person name="Ma L."/>
            <person name="Dong C."/>
            <person name="Song C."/>
            <person name="Wang X."/>
            <person name="Zheng X."/>
            <person name="Niu Y."/>
            <person name="Chen S."/>
            <person name="Feng W."/>
        </authorList>
    </citation>
    <scope>NUCLEOTIDE SEQUENCE [LARGE SCALE GENOMIC DNA]</scope>
    <source>
        <strain evidence="1">DH-2019</strain>
    </source>
</reference>
<organism evidence="1 2">
    <name type="scientific">Rehmannia glutinosa</name>
    <name type="common">Chinese foxglove</name>
    <dbReference type="NCBI Taxonomy" id="99300"/>
    <lineage>
        <taxon>Eukaryota</taxon>
        <taxon>Viridiplantae</taxon>
        <taxon>Streptophyta</taxon>
        <taxon>Embryophyta</taxon>
        <taxon>Tracheophyta</taxon>
        <taxon>Spermatophyta</taxon>
        <taxon>Magnoliopsida</taxon>
        <taxon>eudicotyledons</taxon>
        <taxon>Gunneridae</taxon>
        <taxon>Pentapetalae</taxon>
        <taxon>asterids</taxon>
        <taxon>lamiids</taxon>
        <taxon>Lamiales</taxon>
        <taxon>Orobanchaceae</taxon>
        <taxon>Rehmannieae</taxon>
        <taxon>Rehmannia</taxon>
    </lineage>
</organism>
<dbReference type="Proteomes" id="UP001318860">
    <property type="component" value="Unassembled WGS sequence"/>
</dbReference>
<proteinExistence type="predicted"/>
<protein>
    <submittedName>
        <fullName evidence="1">Uncharacterized protein</fullName>
    </submittedName>
</protein>
<keyword evidence="2" id="KW-1185">Reference proteome</keyword>
<sequence length="149" mass="16740">MKPLANEFDLAKVKEMAARERKEETNRKIASQKAISIILRREATKAVIEKKKGNNSKKLLPRTVLEALHERITALRWESSLKAYTVFRGQSFGSLSPPPANTLPPALSSTPPSLSPKFVAKLYEDTLIIRCKSDFEAESPNFRSARETN</sequence>
<evidence type="ECO:0000313" key="2">
    <source>
        <dbReference type="Proteomes" id="UP001318860"/>
    </source>
</evidence>